<reference evidence="1" key="2">
    <citation type="submission" date="2014-07" db="EMBL/GenBank/DDBJ databases">
        <authorList>
            <person name="Hull J."/>
        </authorList>
    </citation>
    <scope>NUCLEOTIDE SEQUENCE</scope>
</reference>
<organism evidence="1">
    <name type="scientific">Lygus hesperus</name>
    <name type="common">Western plant bug</name>
    <dbReference type="NCBI Taxonomy" id="30085"/>
    <lineage>
        <taxon>Eukaryota</taxon>
        <taxon>Metazoa</taxon>
        <taxon>Ecdysozoa</taxon>
        <taxon>Arthropoda</taxon>
        <taxon>Hexapoda</taxon>
        <taxon>Insecta</taxon>
        <taxon>Pterygota</taxon>
        <taxon>Neoptera</taxon>
        <taxon>Paraneoptera</taxon>
        <taxon>Hemiptera</taxon>
        <taxon>Heteroptera</taxon>
        <taxon>Panheteroptera</taxon>
        <taxon>Cimicomorpha</taxon>
        <taxon>Miridae</taxon>
        <taxon>Mirini</taxon>
        <taxon>Lygus</taxon>
    </lineage>
</organism>
<dbReference type="EMBL" id="GBHO01044297">
    <property type="protein sequence ID" value="JAF99306.1"/>
    <property type="molecule type" value="Transcribed_RNA"/>
</dbReference>
<gene>
    <name evidence="1" type="primary">acpS_0</name>
    <name evidence="1" type="ORF">CM83_11855</name>
</gene>
<name>A0A0A9VSH6_LYGHE</name>
<reference evidence="1" key="1">
    <citation type="journal article" date="2014" name="PLoS ONE">
        <title>Transcriptome-Based Identification of ABC Transporters in the Western Tarnished Plant Bug Lygus hesperus.</title>
        <authorList>
            <person name="Hull J.J."/>
            <person name="Chaney K."/>
            <person name="Geib S.M."/>
            <person name="Fabrick J.A."/>
            <person name="Brent C.S."/>
            <person name="Walsh D."/>
            <person name="Lavine L.C."/>
        </authorList>
    </citation>
    <scope>NUCLEOTIDE SEQUENCE</scope>
</reference>
<accession>A0A0A9VSH6</accession>
<evidence type="ECO:0000313" key="1">
    <source>
        <dbReference type="EMBL" id="JAF99306.1"/>
    </source>
</evidence>
<feature type="non-terminal residue" evidence="1">
    <location>
        <position position="1"/>
    </location>
</feature>
<sequence length="118" mass="13473">NDVLGIARLQEMSSEMKASQRMMNDFLYEDNQFSYLRINGMVGLGRNSNFQAVYQKTKDLTSGQRGYETSDVETLKDTQIKGSNLHLSQLMDGLIPSPPFNTLKYLHPPCSYHLKTYT</sequence>
<dbReference type="AlphaFoldDB" id="A0A0A9VSH6"/>
<proteinExistence type="predicted"/>
<protein>
    <submittedName>
        <fullName evidence="1">Holo-[acyl-carrier-protein] synthase</fullName>
    </submittedName>
</protein>